<dbReference type="AlphaFoldDB" id="A0A846YKK6"/>
<keyword evidence="1" id="KW-1133">Transmembrane helix</keyword>
<protein>
    <submittedName>
        <fullName evidence="2">Uncharacterized protein</fullName>
    </submittedName>
</protein>
<dbReference type="EMBL" id="JAAXOT010000009">
    <property type="protein sequence ID" value="NKY58144.1"/>
    <property type="molecule type" value="Genomic_DNA"/>
</dbReference>
<feature type="transmembrane region" description="Helical" evidence="1">
    <location>
        <begin position="107"/>
        <end position="130"/>
    </location>
</feature>
<accession>A0A846YKK6</accession>
<evidence type="ECO:0000313" key="2">
    <source>
        <dbReference type="EMBL" id="NKY58144.1"/>
    </source>
</evidence>
<name>A0A846YKK6_9NOCA</name>
<dbReference type="Proteomes" id="UP000570678">
    <property type="component" value="Unassembled WGS sequence"/>
</dbReference>
<dbReference type="RefSeq" id="WP_062979230.1">
    <property type="nucleotide sequence ID" value="NZ_JAAXOT010000009.1"/>
</dbReference>
<sequence length="219" mass="24213">MPLDLEFAQPLPSVCAAHGRPAVAWVSMRSVFYETAVHPRDPKLSFHAPHRYPPPSTVVDGDWPICDLCSGYRRRYRGLAGLLAIVMVANLIAVVVVARIVHYDPLIPPLALGVFPGSIPLGLLVMSWLYKKGDPRMTLRPIDDERFLRVAVHPKFGAAVHRVTTEPQGKPPAVQHYRLEHGRVVPDHSAQGGQTGTGPYRMENGRVVPNYAVRPGDDR</sequence>
<comment type="caution">
    <text evidence="2">The sequence shown here is derived from an EMBL/GenBank/DDBJ whole genome shotgun (WGS) entry which is preliminary data.</text>
</comment>
<organism evidence="2 3">
    <name type="scientific">Nocardia flavorosea</name>
    <dbReference type="NCBI Taxonomy" id="53429"/>
    <lineage>
        <taxon>Bacteria</taxon>
        <taxon>Bacillati</taxon>
        <taxon>Actinomycetota</taxon>
        <taxon>Actinomycetes</taxon>
        <taxon>Mycobacteriales</taxon>
        <taxon>Nocardiaceae</taxon>
        <taxon>Nocardia</taxon>
    </lineage>
</organism>
<evidence type="ECO:0000256" key="1">
    <source>
        <dbReference type="SAM" id="Phobius"/>
    </source>
</evidence>
<feature type="transmembrane region" description="Helical" evidence="1">
    <location>
        <begin position="79"/>
        <end position="101"/>
    </location>
</feature>
<keyword evidence="3" id="KW-1185">Reference proteome</keyword>
<keyword evidence="1" id="KW-0472">Membrane</keyword>
<evidence type="ECO:0000313" key="3">
    <source>
        <dbReference type="Proteomes" id="UP000570678"/>
    </source>
</evidence>
<reference evidence="2 3" key="1">
    <citation type="submission" date="2020-04" db="EMBL/GenBank/DDBJ databases">
        <title>MicrobeNet Type strains.</title>
        <authorList>
            <person name="Nicholson A.C."/>
        </authorList>
    </citation>
    <scope>NUCLEOTIDE SEQUENCE [LARGE SCALE GENOMIC DNA]</scope>
    <source>
        <strain evidence="2 3">JCM 3332</strain>
    </source>
</reference>
<gene>
    <name evidence="2" type="ORF">HGA15_18750</name>
</gene>
<proteinExistence type="predicted"/>
<keyword evidence="1" id="KW-0812">Transmembrane</keyword>